<feature type="transmembrane region" description="Helical" evidence="2">
    <location>
        <begin position="619"/>
        <end position="635"/>
    </location>
</feature>
<dbReference type="InterPro" id="IPR011853">
    <property type="entry name" value="TRAP_DctM-Dct_fused"/>
</dbReference>
<organism evidence="4 5">
    <name type="scientific">Oceanibaculum indicum P24</name>
    <dbReference type="NCBI Taxonomy" id="1207063"/>
    <lineage>
        <taxon>Bacteria</taxon>
        <taxon>Pseudomonadati</taxon>
        <taxon>Pseudomonadota</taxon>
        <taxon>Alphaproteobacteria</taxon>
        <taxon>Rhodospirillales</taxon>
        <taxon>Oceanibaculaceae</taxon>
        <taxon>Oceanibaculum</taxon>
    </lineage>
</organism>
<dbReference type="STRING" id="1207063.P24_14469"/>
<feature type="transmembrane region" description="Helical" evidence="2">
    <location>
        <begin position="379"/>
        <end position="398"/>
    </location>
</feature>
<feature type="transmembrane region" description="Helical" evidence="2">
    <location>
        <begin position="305"/>
        <end position="327"/>
    </location>
</feature>
<gene>
    <name evidence="4" type="ORF">P24_14469</name>
</gene>
<dbReference type="EMBL" id="AMRL01000022">
    <property type="protein sequence ID" value="EKE71573.1"/>
    <property type="molecule type" value="Genomic_DNA"/>
</dbReference>
<feature type="transmembrane region" description="Helical" evidence="2">
    <location>
        <begin position="272"/>
        <end position="299"/>
    </location>
</feature>
<keyword evidence="2" id="KW-0812">Transmembrane</keyword>
<feature type="transmembrane region" description="Helical" evidence="2">
    <location>
        <begin position="446"/>
        <end position="468"/>
    </location>
</feature>
<reference evidence="4 5" key="1">
    <citation type="journal article" date="2012" name="J. Bacteriol.">
        <title>Genome Sequence of Oceanibaculum indicum Type Strain P24.</title>
        <authorList>
            <person name="Lai Q."/>
            <person name="Shao Z."/>
        </authorList>
    </citation>
    <scope>NUCLEOTIDE SEQUENCE [LARGE SCALE GENOMIC DNA]</scope>
    <source>
        <strain evidence="4 5">P24</strain>
    </source>
</reference>
<evidence type="ECO:0000256" key="1">
    <source>
        <dbReference type="RuleBase" id="RU369079"/>
    </source>
</evidence>
<feature type="transmembrane region" description="Helical" evidence="2">
    <location>
        <begin position="116"/>
        <end position="135"/>
    </location>
</feature>
<comment type="subcellular location">
    <subcellularLocation>
        <location evidence="1">Cell inner membrane</location>
        <topology evidence="1">Multi-pass membrane protein</topology>
    </subcellularLocation>
</comment>
<dbReference type="PATRIC" id="fig|1207063.3.peg.2920"/>
<dbReference type="AlphaFoldDB" id="K2J8M3"/>
<keyword evidence="1" id="KW-0813">Transport</keyword>
<name>K2J8M3_9PROT</name>
<accession>K2J8M3</accession>
<keyword evidence="2" id="KW-1133">Transmembrane helix</keyword>
<proteinExistence type="predicted"/>
<feature type="transmembrane region" description="Helical" evidence="2">
    <location>
        <begin position="419"/>
        <end position="440"/>
    </location>
</feature>
<feature type="transmembrane region" description="Helical" evidence="2">
    <location>
        <begin position="142"/>
        <end position="165"/>
    </location>
</feature>
<evidence type="ECO:0000313" key="5">
    <source>
        <dbReference type="Proteomes" id="UP000006746"/>
    </source>
</evidence>
<keyword evidence="1" id="KW-1003">Cell membrane</keyword>
<feature type="transmembrane region" description="Helical" evidence="2">
    <location>
        <begin position="85"/>
        <end position="104"/>
    </location>
</feature>
<dbReference type="InterPro" id="IPR010656">
    <property type="entry name" value="DctM"/>
</dbReference>
<feature type="transmembrane region" description="Helical" evidence="2">
    <location>
        <begin position="22"/>
        <end position="43"/>
    </location>
</feature>
<feature type="transmembrane region" description="Helical" evidence="2">
    <location>
        <begin position="597"/>
        <end position="613"/>
    </location>
</feature>
<feature type="transmembrane region" description="Helical" evidence="2">
    <location>
        <begin position="185"/>
        <end position="208"/>
    </location>
</feature>
<dbReference type="PANTHER" id="PTHR43849">
    <property type="entry name" value="BLL3936 PROTEIN"/>
    <property type="match status" value="1"/>
</dbReference>
<feature type="transmembrane region" description="Helical" evidence="2">
    <location>
        <begin position="538"/>
        <end position="560"/>
    </location>
</feature>
<dbReference type="Pfam" id="PF06808">
    <property type="entry name" value="DctM"/>
    <property type="match status" value="1"/>
</dbReference>
<dbReference type="Proteomes" id="UP000006746">
    <property type="component" value="Unassembled WGS sequence"/>
</dbReference>
<evidence type="ECO:0000313" key="4">
    <source>
        <dbReference type="EMBL" id="EKE71573.1"/>
    </source>
</evidence>
<feature type="transmembrane region" description="Helical" evidence="2">
    <location>
        <begin position="356"/>
        <end position="373"/>
    </location>
</feature>
<feature type="transmembrane region" description="Helical" evidence="2">
    <location>
        <begin position="500"/>
        <end position="526"/>
    </location>
</feature>
<dbReference type="GO" id="GO:0005886">
    <property type="term" value="C:plasma membrane"/>
    <property type="evidence" value="ECO:0007669"/>
    <property type="project" value="UniProtKB-SubCell"/>
</dbReference>
<feature type="domain" description="TRAP C4-dicarboxylate transport system permease DctM subunit" evidence="3">
    <location>
        <begin position="126"/>
        <end position="560"/>
    </location>
</feature>
<keyword evidence="2" id="KW-0472">Membrane</keyword>
<keyword evidence="5" id="KW-1185">Reference proteome</keyword>
<dbReference type="GO" id="GO:0022857">
    <property type="term" value="F:transmembrane transporter activity"/>
    <property type="evidence" value="ECO:0007669"/>
    <property type="project" value="UniProtKB-UniRule"/>
</dbReference>
<feature type="transmembrane region" description="Helical" evidence="2">
    <location>
        <begin position="566"/>
        <end position="585"/>
    </location>
</feature>
<evidence type="ECO:0000256" key="2">
    <source>
        <dbReference type="SAM" id="Phobius"/>
    </source>
</evidence>
<dbReference type="PANTHER" id="PTHR43849:SF2">
    <property type="entry name" value="BLL3936 PROTEIN"/>
    <property type="match status" value="1"/>
</dbReference>
<dbReference type="NCBIfam" id="TIGR02123">
    <property type="entry name" value="TRAP_fused"/>
    <property type="match status" value="1"/>
</dbReference>
<comment type="function">
    <text evidence="1">Part of the tripartite ATP-independent periplasmic (TRAP) transport system.</text>
</comment>
<feature type="transmembrane region" description="Helical" evidence="2">
    <location>
        <begin position="55"/>
        <end position="73"/>
    </location>
</feature>
<evidence type="ECO:0000259" key="3">
    <source>
        <dbReference type="Pfam" id="PF06808"/>
    </source>
</evidence>
<protein>
    <submittedName>
        <fullName evidence="4">TRAP family transporter</fullName>
    </submittedName>
</protein>
<sequence length="645" mass="68502">MSTETDALPADPEARSKRLTGAAFWVAFAMTAVALFITVNQMFNLGLGGFRPVSTGYYYLIIGLFGGLGFLAFPARKGELRVRWYDWLLTAAWLGSSVWLASRAQHIIDRGWNLEAPLEATLIAGLYVLLALEALRRTGEFILFVFCLIFAAYPLYAGSMPGFLWGVQLDLAQTVTEHVYGLESIIGIPMQVVSDTLIGFIVFGVVLANTGGSSFFMDFASALMGRTRGGPAKVAIVSSGLFGMLSGSPTSNVLTTGTLTIPTMKRSGYDPAYAGAVEACASTGGCLMPPVMGAAAFIMASFLNVPYAEVVTAAFLPAILFYLALMLQTDLYAARKGLVGLTGDQVPRLLGTLKEGWYYILALVGLTLLLLLWRMEGEAPFWISLFLLAVAILRRKAIGFDLHAFCRLVVDTGQAVSQLVCLIAGIGLIIGAMSITGVANSFSRELVQYAGGNLALLLAAGAVTSFILGMGMTASACYIFLAIVLAPALVQVGIDPMAAHLYIFYWGMVSFITPPVALAAIAAASIAKADAMKVGFKALRIGCLLLLLPVLFVLQPALILKGEMSLVIQSAATATMAVILLSAAFEGYLWRLGRLPVWARVGIGAGGLMLFVPELMTDLMGLLLAGATIIAALLGKKLTEGKVIR</sequence>
<keyword evidence="1" id="KW-0997">Cell inner membrane</keyword>
<dbReference type="eggNOG" id="COG4666">
    <property type="taxonomic scope" value="Bacteria"/>
</dbReference>
<comment type="caution">
    <text evidence="4">The sequence shown here is derived from an EMBL/GenBank/DDBJ whole genome shotgun (WGS) entry which is preliminary data.</text>
</comment>
<dbReference type="RefSeq" id="WP_008945497.1">
    <property type="nucleotide sequence ID" value="NZ_AMRL01000022.1"/>
</dbReference>
<feature type="transmembrane region" description="Helical" evidence="2">
    <location>
        <begin position="475"/>
        <end position="494"/>
    </location>
</feature>